<dbReference type="CDD" id="cd00051">
    <property type="entry name" value="EFh"/>
    <property type="match status" value="1"/>
</dbReference>
<dbReference type="InterPro" id="IPR017927">
    <property type="entry name" value="FAD-bd_FR_type"/>
</dbReference>
<evidence type="ECO:0000256" key="10">
    <source>
        <dbReference type="ARBA" id="ARBA00022989"/>
    </source>
</evidence>
<evidence type="ECO:0000256" key="8">
    <source>
        <dbReference type="ARBA" id="ARBA00022837"/>
    </source>
</evidence>
<feature type="domain" description="FAD-binding FR-type" evidence="16">
    <location>
        <begin position="667"/>
        <end position="778"/>
    </location>
</feature>
<feature type="compositionally biased region" description="Low complexity" evidence="13">
    <location>
        <begin position="163"/>
        <end position="190"/>
    </location>
</feature>
<evidence type="ECO:0000256" key="13">
    <source>
        <dbReference type="SAM" id="MobiDB-lite"/>
    </source>
</evidence>
<keyword evidence="4" id="KW-0285">Flavoprotein</keyword>
<dbReference type="Proteomes" id="UP001497444">
    <property type="component" value="Chromosome 17"/>
</dbReference>
<dbReference type="PROSITE" id="PS51384">
    <property type="entry name" value="FAD_FR"/>
    <property type="match status" value="1"/>
</dbReference>
<keyword evidence="5 14" id="KW-0812">Transmembrane</keyword>
<evidence type="ECO:0000256" key="14">
    <source>
        <dbReference type="SAM" id="Phobius"/>
    </source>
</evidence>
<dbReference type="SUPFAM" id="SSF63380">
    <property type="entry name" value="Riboflavin synthase domain-like"/>
    <property type="match status" value="1"/>
</dbReference>
<accession>A0ABP0WD23</accession>
<evidence type="ECO:0000256" key="2">
    <source>
        <dbReference type="ARBA" id="ARBA00007975"/>
    </source>
</evidence>
<dbReference type="Pfam" id="PF01794">
    <property type="entry name" value="Ferric_reduct"/>
    <property type="match status" value="1"/>
</dbReference>
<dbReference type="Gene3D" id="1.10.238.10">
    <property type="entry name" value="EF-hand"/>
    <property type="match status" value="1"/>
</dbReference>
<dbReference type="EMBL" id="OZ020112">
    <property type="protein sequence ID" value="CAK9264743.1"/>
    <property type="molecule type" value="Genomic_DNA"/>
</dbReference>
<dbReference type="Pfam" id="PF08022">
    <property type="entry name" value="FAD_binding_8"/>
    <property type="match status" value="1"/>
</dbReference>
<dbReference type="InterPro" id="IPR017938">
    <property type="entry name" value="Riboflavin_synthase-like_b-brl"/>
</dbReference>
<dbReference type="Gene3D" id="3.40.50.80">
    <property type="entry name" value="Nucleotide-binding domain of ferredoxin-NADP reductase (FNR) module"/>
    <property type="match status" value="1"/>
</dbReference>
<comment type="subcellular location">
    <subcellularLocation>
        <location evidence="1">Membrane</location>
        <topology evidence="1">Multi-pass membrane protein</topology>
    </subcellularLocation>
</comment>
<gene>
    <name evidence="17" type="ORF">CSSPJE1EN1_LOCUS10221</name>
</gene>
<keyword evidence="8" id="KW-0106">Calcium</keyword>
<dbReference type="InterPro" id="IPR000778">
    <property type="entry name" value="Cyt_b245_heavy_chain"/>
</dbReference>
<feature type="transmembrane region" description="Helical" evidence="14">
    <location>
        <begin position="613"/>
        <end position="636"/>
    </location>
</feature>
<feature type="region of interest" description="Disordered" evidence="13">
    <location>
        <begin position="150"/>
        <end position="194"/>
    </location>
</feature>
<evidence type="ECO:0000313" key="18">
    <source>
        <dbReference type="Proteomes" id="UP001497444"/>
    </source>
</evidence>
<evidence type="ECO:0000256" key="1">
    <source>
        <dbReference type="ARBA" id="ARBA00004141"/>
    </source>
</evidence>
<evidence type="ECO:0000259" key="15">
    <source>
        <dbReference type="PROSITE" id="PS50222"/>
    </source>
</evidence>
<dbReference type="Pfam" id="PF08414">
    <property type="entry name" value="NADPH_Ox"/>
    <property type="match status" value="1"/>
</dbReference>
<evidence type="ECO:0000256" key="6">
    <source>
        <dbReference type="ARBA" id="ARBA00022723"/>
    </source>
</evidence>
<dbReference type="CDD" id="cd06186">
    <property type="entry name" value="NOX_Duox_like_FAD_NADP"/>
    <property type="match status" value="1"/>
</dbReference>
<dbReference type="SFLD" id="SFLDG01169">
    <property type="entry name" value="NADPH_oxidase_subgroup_(NOX)"/>
    <property type="match status" value="1"/>
</dbReference>
<dbReference type="PROSITE" id="PS00018">
    <property type="entry name" value="EF_HAND_1"/>
    <property type="match status" value="1"/>
</dbReference>
<evidence type="ECO:0000256" key="7">
    <source>
        <dbReference type="ARBA" id="ARBA00022827"/>
    </source>
</evidence>
<dbReference type="InterPro" id="IPR039261">
    <property type="entry name" value="FNR_nucleotide-bd"/>
</dbReference>
<sequence length="972" mass="110505">MAQQNKITYHNDQTNKHQVYTPLIRGSKFPLMYPIFGFIGVQKWRRKLGGNLGSSNVVPLLLGTAEAPTHTLLEVMVDVGMESVKLRSVSDAGRGGDIQQARCSSSRSGAGEYSFRESFRRLSSATSFVRQLSQELPFLLRNSSRVQASNSPDLFDPELAKASLSSSPDEYSSTSTSSPPDQQQHAAAAATGGGGMVRTMSGAEYALEGLRFISQATATADQKYLWEAVETRFKRLASYDNMLARSNFAECIGMTDSKEFANELFDALVRRKSQQQDMMKLSHGQQQQQQQQHCLHCISKEELYEYWLQITDKSFDSRMRIFFALCDKDSDGRITGEEVKEVIRLSASANKLSKLKEQANEYAALIMEELDVDQLGYIELSQLEKLMEGSVAGIGQEGMMQYSQLFVPQCTRNCIQRFLVKSTYWVLDNWKRLWIISLWLIAMTLLFCWKFHQYHERSAFLVMGYCLCVAKGAAETLKLNMALILLPVCRNTLTWLRSTRLSYLVPFDDNLDFHKLLAGGIAVGVLVHSTLHITCDLPKLVTANPLEFDKALGNDFHFKQPSYGQILKTPVGVTGLLMLILMLLAFLLAMYWFRRNLVKLPWPFHRMTGFNAFWYSHHLFVLVYALLFVHSTDLLLPDPWWQKSAWMYISIPILVYAGERTLRALRAGNYKVDVVKAAIYTGNVLAIHMTKPDGFKYKSGMYLFLQCPEISSFEWHPFSITSAPGDLFLSVHIRTSGDWTNEMKRIFSEVNNFLPCGYVWNRFPRLYIDGPYGAPAQDYLKYDVLLLVGLGIGATPFISILKDMLNHIKAGDPCSTPDLCPAESPRRSKARKPRGTTNAYFYWVTREQGSFDWFRGVMREVEDIDKKAVIEMHNYLTSVYEEGDARSTLVMMLQALHHAKNGIDLVSGTRARTHFARPNWKNVFSRLAATHNEKRIGVFYCGPMALAKELELLSRTFSQKSTTKFEFHKESF</sequence>
<name>A0ABP0WD23_9BRYO</name>
<keyword evidence="3" id="KW-0575">Peroxidase</keyword>
<keyword evidence="11" id="KW-0560">Oxidoreductase</keyword>
<dbReference type="InterPro" id="IPR013112">
    <property type="entry name" value="FAD-bd_8"/>
</dbReference>
<proteinExistence type="inferred from homology"/>
<dbReference type="InterPro" id="IPR011992">
    <property type="entry name" value="EF-hand-dom_pair"/>
</dbReference>
<comment type="similarity">
    <text evidence="2">Belongs to the RBOH (TC 5.B.1.3) family.</text>
</comment>
<evidence type="ECO:0000256" key="5">
    <source>
        <dbReference type="ARBA" id="ARBA00022692"/>
    </source>
</evidence>
<reference evidence="17" key="1">
    <citation type="submission" date="2024-02" db="EMBL/GenBank/DDBJ databases">
        <authorList>
            <consortium name="ELIXIR-Norway"/>
            <consortium name="Elixir Norway"/>
        </authorList>
    </citation>
    <scope>NUCLEOTIDE SEQUENCE</scope>
</reference>
<protein>
    <submittedName>
        <fullName evidence="17">Uncharacterized protein</fullName>
    </submittedName>
</protein>
<dbReference type="SFLD" id="SFLDG01168">
    <property type="entry name" value="Ferric_reductase_subgroup_(FRE"/>
    <property type="match status" value="1"/>
</dbReference>
<dbReference type="PANTHER" id="PTHR11972:SF153">
    <property type="entry name" value="SUPEROXIDE-GENERATING NADPH OXIDASE HEAVY CHAIN SUBUNIT A"/>
    <property type="match status" value="1"/>
</dbReference>
<dbReference type="InterPro" id="IPR002048">
    <property type="entry name" value="EF_hand_dom"/>
</dbReference>
<feature type="transmembrane region" description="Helical" evidence="14">
    <location>
        <begin position="571"/>
        <end position="593"/>
    </location>
</feature>
<dbReference type="InterPro" id="IPR013130">
    <property type="entry name" value="Fe3_Rdtase_TM_dom"/>
</dbReference>
<dbReference type="Pfam" id="PF08030">
    <property type="entry name" value="NAD_binding_6"/>
    <property type="match status" value="1"/>
</dbReference>
<keyword evidence="18" id="KW-1185">Reference proteome</keyword>
<dbReference type="PROSITE" id="PS50222">
    <property type="entry name" value="EF_HAND_2"/>
    <property type="match status" value="1"/>
</dbReference>
<feature type="domain" description="EF-hand" evidence="15">
    <location>
        <begin position="314"/>
        <end position="349"/>
    </location>
</feature>
<evidence type="ECO:0000256" key="11">
    <source>
        <dbReference type="ARBA" id="ARBA00023002"/>
    </source>
</evidence>
<dbReference type="Gene3D" id="2.40.30.10">
    <property type="entry name" value="Translation factors"/>
    <property type="match status" value="1"/>
</dbReference>
<evidence type="ECO:0000256" key="3">
    <source>
        <dbReference type="ARBA" id="ARBA00022559"/>
    </source>
</evidence>
<keyword evidence="7" id="KW-0274">FAD</keyword>
<dbReference type="InterPro" id="IPR013623">
    <property type="entry name" value="NADPH_Ox"/>
</dbReference>
<evidence type="ECO:0000256" key="9">
    <source>
        <dbReference type="ARBA" id="ARBA00022857"/>
    </source>
</evidence>
<evidence type="ECO:0000313" key="17">
    <source>
        <dbReference type="EMBL" id="CAK9264743.1"/>
    </source>
</evidence>
<organism evidence="17 18">
    <name type="scientific">Sphagnum jensenii</name>
    <dbReference type="NCBI Taxonomy" id="128206"/>
    <lineage>
        <taxon>Eukaryota</taxon>
        <taxon>Viridiplantae</taxon>
        <taxon>Streptophyta</taxon>
        <taxon>Embryophyta</taxon>
        <taxon>Bryophyta</taxon>
        <taxon>Sphagnophytina</taxon>
        <taxon>Sphagnopsida</taxon>
        <taxon>Sphagnales</taxon>
        <taxon>Sphagnaceae</taxon>
        <taxon>Sphagnum</taxon>
    </lineage>
</organism>
<dbReference type="SUPFAM" id="SSF47473">
    <property type="entry name" value="EF-hand"/>
    <property type="match status" value="1"/>
</dbReference>
<dbReference type="InterPro" id="IPR013121">
    <property type="entry name" value="Fe_red_NAD-bd_6"/>
</dbReference>
<dbReference type="PANTHER" id="PTHR11972">
    <property type="entry name" value="NADPH OXIDASE"/>
    <property type="match status" value="1"/>
</dbReference>
<keyword evidence="10 14" id="KW-1133">Transmembrane helix</keyword>
<dbReference type="PRINTS" id="PR00466">
    <property type="entry name" value="GP91PHOX"/>
</dbReference>
<evidence type="ECO:0000256" key="12">
    <source>
        <dbReference type="ARBA" id="ARBA00023136"/>
    </source>
</evidence>
<dbReference type="SUPFAM" id="SSF52343">
    <property type="entry name" value="Ferredoxin reductase-like, C-terminal NADP-linked domain"/>
    <property type="match status" value="1"/>
</dbReference>
<evidence type="ECO:0000256" key="4">
    <source>
        <dbReference type="ARBA" id="ARBA00022630"/>
    </source>
</evidence>
<dbReference type="InterPro" id="IPR018247">
    <property type="entry name" value="EF_Hand_1_Ca_BS"/>
</dbReference>
<keyword evidence="12 14" id="KW-0472">Membrane</keyword>
<evidence type="ECO:0000259" key="16">
    <source>
        <dbReference type="PROSITE" id="PS51384"/>
    </source>
</evidence>
<dbReference type="InterPro" id="IPR050369">
    <property type="entry name" value="RBOH/FRE"/>
</dbReference>
<keyword evidence="9" id="KW-0521">NADP</keyword>
<keyword evidence="6" id="KW-0479">Metal-binding</keyword>